<dbReference type="InterPro" id="IPR027359">
    <property type="entry name" value="Volt_channel_dom_sf"/>
</dbReference>
<feature type="transmembrane region" description="Helical" evidence="5">
    <location>
        <begin position="315"/>
        <end position="336"/>
    </location>
</feature>
<keyword evidence="3 5" id="KW-1133">Transmembrane helix</keyword>
<comment type="caution">
    <text evidence="7">The sequence shown here is derived from an EMBL/GenBank/DDBJ whole genome shotgun (WGS) entry which is preliminary data.</text>
</comment>
<reference evidence="7" key="1">
    <citation type="submission" date="2021-02" db="EMBL/GenBank/DDBJ databases">
        <authorList>
            <person name="Dougan E. K."/>
            <person name="Rhodes N."/>
            <person name="Thang M."/>
            <person name="Chan C."/>
        </authorList>
    </citation>
    <scope>NUCLEOTIDE SEQUENCE</scope>
</reference>
<dbReference type="AlphaFoldDB" id="A0A812Q0I5"/>
<dbReference type="EMBL" id="CAJNDS010002177">
    <property type="protein sequence ID" value="CAE7360835.1"/>
    <property type="molecule type" value="Genomic_DNA"/>
</dbReference>
<dbReference type="PANTHER" id="PTHR10037">
    <property type="entry name" value="VOLTAGE-GATED CATION CHANNEL CALCIUM AND SODIUM"/>
    <property type="match status" value="1"/>
</dbReference>
<evidence type="ECO:0000259" key="6">
    <source>
        <dbReference type="Pfam" id="PF00520"/>
    </source>
</evidence>
<feature type="transmembrane region" description="Helical" evidence="5">
    <location>
        <begin position="234"/>
        <end position="253"/>
    </location>
</feature>
<sequence length="443" mass="49193">MDQEFPEILDDQDSMGESGEGLFARPSWHRLLQIEFAKQNELFEAMSTQMMATLKETLQEELALKSPLGLHHRGGAAMRHVRTDVDAGSPSKLSKVISGHSADSLGVQSLPLGMKYASEVPVTPMPDKNAGAAVSSTNSWDSIYQHKDFRASRRKAQAAAKKISELRGGASSLGLIGEYDDPKVSDSWSLRTVRSGAFRAGVPVVILINLILLGVEVDQSAKLPPNAQMHGFQVANMVIVCFFLFEILLKLHAYGGRAMFFGKDKWWNWSDLLIFSMSVFEIIGEAMASVVFATQMDPTQLRTMRFLRMARALRGVRVLRLLQYLSALRTIVFSIVSTMGSVFWTSLLLVILFYLFGVLNTQLATDHCRAIEHAEVPQTCDPELLRFWANVPLSMLTLFLAITNGISWDDCLQPLAEVSRVAFPSMIIYIVITVFAVLNTVRG</sequence>
<dbReference type="InterPro" id="IPR005821">
    <property type="entry name" value="Ion_trans_dom"/>
</dbReference>
<evidence type="ECO:0000256" key="3">
    <source>
        <dbReference type="ARBA" id="ARBA00022989"/>
    </source>
</evidence>
<proteinExistence type="predicted"/>
<dbReference type="Proteomes" id="UP000604046">
    <property type="component" value="Unassembled WGS sequence"/>
</dbReference>
<accession>A0A812Q0I5</accession>
<dbReference type="GO" id="GO:0005248">
    <property type="term" value="F:voltage-gated sodium channel activity"/>
    <property type="evidence" value="ECO:0007669"/>
    <property type="project" value="TreeGrafter"/>
</dbReference>
<gene>
    <name evidence="7" type="primary">Cacna1g</name>
    <name evidence="7" type="ORF">SNAT2548_LOCUS19395</name>
</gene>
<evidence type="ECO:0000256" key="2">
    <source>
        <dbReference type="ARBA" id="ARBA00022692"/>
    </source>
</evidence>
<dbReference type="PANTHER" id="PTHR10037:SF62">
    <property type="entry name" value="SODIUM CHANNEL PROTEIN 60E"/>
    <property type="match status" value="1"/>
</dbReference>
<feature type="transmembrane region" description="Helical" evidence="5">
    <location>
        <begin position="342"/>
        <end position="363"/>
    </location>
</feature>
<evidence type="ECO:0000256" key="5">
    <source>
        <dbReference type="SAM" id="Phobius"/>
    </source>
</evidence>
<organism evidence="7 8">
    <name type="scientific">Symbiodinium natans</name>
    <dbReference type="NCBI Taxonomy" id="878477"/>
    <lineage>
        <taxon>Eukaryota</taxon>
        <taxon>Sar</taxon>
        <taxon>Alveolata</taxon>
        <taxon>Dinophyceae</taxon>
        <taxon>Suessiales</taxon>
        <taxon>Symbiodiniaceae</taxon>
        <taxon>Symbiodinium</taxon>
    </lineage>
</organism>
<dbReference type="InterPro" id="IPR043203">
    <property type="entry name" value="VGCC_Ca_Na"/>
</dbReference>
<dbReference type="Pfam" id="PF00520">
    <property type="entry name" value="Ion_trans"/>
    <property type="match status" value="1"/>
</dbReference>
<name>A0A812Q0I5_9DINO</name>
<feature type="transmembrane region" description="Helical" evidence="5">
    <location>
        <begin position="422"/>
        <end position="441"/>
    </location>
</feature>
<dbReference type="Gene3D" id="1.20.120.350">
    <property type="entry name" value="Voltage-gated potassium channels. Chain C"/>
    <property type="match status" value="1"/>
</dbReference>
<evidence type="ECO:0000256" key="4">
    <source>
        <dbReference type="ARBA" id="ARBA00023136"/>
    </source>
</evidence>
<feature type="transmembrane region" description="Helical" evidence="5">
    <location>
        <begin position="196"/>
        <end position="213"/>
    </location>
</feature>
<evidence type="ECO:0000256" key="1">
    <source>
        <dbReference type="ARBA" id="ARBA00004141"/>
    </source>
</evidence>
<dbReference type="OrthoDB" id="432054at2759"/>
<feature type="domain" description="Ion transport" evidence="6">
    <location>
        <begin position="204"/>
        <end position="441"/>
    </location>
</feature>
<dbReference type="GO" id="GO:0001518">
    <property type="term" value="C:voltage-gated sodium channel complex"/>
    <property type="evidence" value="ECO:0007669"/>
    <property type="project" value="TreeGrafter"/>
</dbReference>
<feature type="transmembrane region" description="Helical" evidence="5">
    <location>
        <begin position="273"/>
        <end position="294"/>
    </location>
</feature>
<keyword evidence="8" id="KW-1185">Reference proteome</keyword>
<evidence type="ECO:0000313" key="8">
    <source>
        <dbReference type="Proteomes" id="UP000604046"/>
    </source>
</evidence>
<comment type="subcellular location">
    <subcellularLocation>
        <location evidence="1">Membrane</location>
        <topology evidence="1">Multi-pass membrane protein</topology>
    </subcellularLocation>
</comment>
<dbReference type="Gene3D" id="1.10.287.70">
    <property type="match status" value="1"/>
</dbReference>
<evidence type="ECO:0000313" key="7">
    <source>
        <dbReference type="EMBL" id="CAE7360835.1"/>
    </source>
</evidence>
<keyword evidence="4 5" id="KW-0472">Membrane</keyword>
<keyword evidence="2 5" id="KW-0812">Transmembrane</keyword>
<dbReference type="SUPFAM" id="SSF81324">
    <property type="entry name" value="Voltage-gated potassium channels"/>
    <property type="match status" value="1"/>
</dbReference>
<feature type="transmembrane region" description="Helical" evidence="5">
    <location>
        <begin position="384"/>
        <end position="402"/>
    </location>
</feature>
<protein>
    <submittedName>
        <fullName evidence="7">Cacna1g protein</fullName>
    </submittedName>
</protein>